<dbReference type="Gene3D" id="2.60.40.10">
    <property type="entry name" value="Immunoglobulins"/>
    <property type="match status" value="4"/>
</dbReference>
<dbReference type="GO" id="GO:0050839">
    <property type="term" value="F:cell adhesion molecule binding"/>
    <property type="evidence" value="ECO:0007669"/>
    <property type="project" value="TreeGrafter"/>
</dbReference>
<keyword evidence="6" id="KW-0325">Glycoprotein</keyword>
<keyword evidence="3" id="KW-0597">Phosphoprotein</keyword>
<evidence type="ECO:0000256" key="5">
    <source>
        <dbReference type="ARBA" id="ARBA00023157"/>
    </source>
</evidence>
<sequence length="668" mass="70580">MGRGRVSQGAGRGGANGNQPSRVSLRPGAPNWQAFQSGGADEGTSRSERGELLAWGEESGAEGTPGQSGGKCAPRQELAGKPVQQQVCWILGDTLRMLVPVLLVLSFCLRGRAGTTRGRRRYIQGRVVCQLSLCWDRWASYECQATQAGLRSRPARLHVLVPPEPPQVLGGPSVSLVAGVPANLTCRSRGDAHPTPELLWFRDGVRLDGAIFRQVRSKSLLESILSLTPSSHDDGATLVCRARSQALPAGKDTAVTLSLQYPPVVTLSAEPQTVQEGEKVTFLCQATAQPPVTGYRWAKGGSPVLGARGPMLEIVADASFLTAPVSCEVSNAVGSANRSTALDVQFGPILQAKPKPLSVDVGEDASFSCVWRGNPLPRVTWTRRRDAQVLASGPTLRLPAVGPEDAGDYVCRAEPGLSGQGGGAAEARLTVNAPPVVTALHSAPAFLRGPARLQCLVFASPAPEAVVWSWDEGFLTAGSRGRFLVENFPAPEGLAGQGPGLISVLHISGTQESDFHRGFNCTARNRLGEGGTQVSLGRRDLLPTVRIVAGVAAVATTLLMIITGVALCCWRHGRASFSKQKNLVRIPGSNDGSSSRGPEEETGSSKDQGPIVHTDHSDLVLDEEGALETKVSAGKRGAPFTVSPAPSPLLFPPFSFWPLGPSTHFLFF</sequence>
<feature type="region of interest" description="Disordered" evidence="8">
    <location>
        <begin position="584"/>
        <end position="613"/>
    </location>
</feature>
<dbReference type="SUPFAM" id="SSF48726">
    <property type="entry name" value="Immunoglobulin"/>
    <property type="match status" value="4"/>
</dbReference>
<feature type="region of interest" description="Disordered" evidence="8">
    <location>
        <begin position="1"/>
        <end position="50"/>
    </location>
</feature>
<evidence type="ECO:0000256" key="3">
    <source>
        <dbReference type="ARBA" id="ARBA00022553"/>
    </source>
</evidence>
<dbReference type="InterPro" id="IPR013162">
    <property type="entry name" value="CD80_C2-set"/>
</dbReference>
<evidence type="ECO:0000256" key="8">
    <source>
        <dbReference type="SAM" id="MobiDB-lite"/>
    </source>
</evidence>
<dbReference type="GO" id="GO:0098609">
    <property type="term" value="P:cell-cell adhesion"/>
    <property type="evidence" value="ECO:0007669"/>
    <property type="project" value="TreeGrafter"/>
</dbReference>
<protein>
    <recommendedName>
        <fullName evidence="10">Ig-like domain-containing protein</fullName>
    </recommendedName>
</protein>
<dbReference type="Ensembl" id="ENSCHIT00010040700.1">
    <property type="protein sequence ID" value="ENSCHIP00010028837.1"/>
    <property type="gene ID" value="ENSCHIG00010020904.1"/>
</dbReference>
<evidence type="ECO:0000256" key="9">
    <source>
        <dbReference type="SAM" id="Phobius"/>
    </source>
</evidence>
<keyword evidence="7" id="KW-0393">Immunoglobulin domain</keyword>
<evidence type="ECO:0000256" key="4">
    <source>
        <dbReference type="ARBA" id="ARBA00023136"/>
    </source>
</evidence>
<comment type="subcellular location">
    <subcellularLocation>
        <location evidence="1">Membrane</location>
        <topology evidence="1">Single-pass type I membrane protein</topology>
    </subcellularLocation>
</comment>
<reference evidence="11" key="2">
    <citation type="submission" date="2025-08" db="UniProtKB">
        <authorList>
            <consortium name="Ensembl"/>
        </authorList>
    </citation>
    <scope>IDENTIFICATION</scope>
</reference>
<dbReference type="Pfam" id="PF13927">
    <property type="entry name" value="Ig_3"/>
    <property type="match status" value="2"/>
</dbReference>
<feature type="transmembrane region" description="Helical" evidence="9">
    <location>
        <begin position="547"/>
        <end position="570"/>
    </location>
</feature>
<evidence type="ECO:0000259" key="10">
    <source>
        <dbReference type="PROSITE" id="PS50835"/>
    </source>
</evidence>
<dbReference type="FunFam" id="2.60.40.10:FF:000103">
    <property type="entry name" value="Kirre like nephrin family adhesion molecule 3"/>
    <property type="match status" value="1"/>
</dbReference>
<dbReference type="PANTHER" id="PTHR11640">
    <property type="entry name" value="NEPHRIN"/>
    <property type="match status" value="1"/>
</dbReference>
<keyword evidence="9" id="KW-1133">Transmembrane helix</keyword>
<keyword evidence="4 9" id="KW-0472">Membrane</keyword>
<evidence type="ECO:0000256" key="6">
    <source>
        <dbReference type="ARBA" id="ARBA00023180"/>
    </source>
</evidence>
<proteinExistence type="inferred from homology"/>
<evidence type="ECO:0000313" key="11">
    <source>
        <dbReference type="Ensembl" id="ENSCHIP00010028837.1"/>
    </source>
</evidence>
<dbReference type="AlphaFoldDB" id="A0A8C2RJ45"/>
<dbReference type="PROSITE" id="PS50835">
    <property type="entry name" value="IG_LIKE"/>
    <property type="match status" value="3"/>
</dbReference>
<name>A0A8C2RJ45_CAPHI</name>
<dbReference type="InterPro" id="IPR051275">
    <property type="entry name" value="Cell_adhesion_signaling"/>
</dbReference>
<dbReference type="PANTHER" id="PTHR11640:SF51">
    <property type="entry name" value="KIN OF IRRE-LIKE PROTEIN 2"/>
    <property type="match status" value="1"/>
</dbReference>
<dbReference type="InterPro" id="IPR003599">
    <property type="entry name" value="Ig_sub"/>
</dbReference>
<organism evidence="11">
    <name type="scientific">Capra hircus</name>
    <name type="common">Goat</name>
    <dbReference type="NCBI Taxonomy" id="9925"/>
    <lineage>
        <taxon>Eukaryota</taxon>
        <taxon>Metazoa</taxon>
        <taxon>Chordata</taxon>
        <taxon>Craniata</taxon>
        <taxon>Vertebrata</taxon>
        <taxon>Euteleostomi</taxon>
        <taxon>Mammalia</taxon>
        <taxon>Eutheria</taxon>
        <taxon>Laurasiatheria</taxon>
        <taxon>Artiodactyla</taxon>
        <taxon>Ruminantia</taxon>
        <taxon>Pecora</taxon>
        <taxon>Bovidae</taxon>
        <taxon>Caprinae</taxon>
        <taxon>Capra</taxon>
    </lineage>
</organism>
<dbReference type="GO" id="GO:0005911">
    <property type="term" value="C:cell-cell junction"/>
    <property type="evidence" value="ECO:0007669"/>
    <property type="project" value="TreeGrafter"/>
</dbReference>
<accession>A0A8C2RJ45</accession>
<dbReference type="InterPro" id="IPR013783">
    <property type="entry name" value="Ig-like_fold"/>
</dbReference>
<feature type="domain" description="Ig-like" evidence="10">
    <location>
        <begin position="262"/>
        <end position="343"/>
    </location>
</feature>
<dbReference type="InterPro" id="IPR003598">
    <property type="entry name" value="Ig_sub2"/>
</dbReference>
<evidence type="ECO:0000256" key="2">
    <source>
        <dbReference type="ARBA" id="ARBA00008637"/>
    </source>
</evidence>
<comment type="similarity">
    <text evidence="2">Belongs to the immunoglobulin superfamily.</text>
</comment>
<reference evidence="11" key="1">
    <citation type="submission" date="2019-03" db="EMBL/GenBank/DDBJ databases">
        <title>Genome sequencing and reference-guided assembly of Black Bengal Goat (Capra hircus).</title>
        <authorList>
            <person name="Siddiki A.Z."/>
            <person name="Baten A."/>
            <person name="Billah M."/>
            <person name="Alam M.A.U."/>
            <person name="Shawrob K.S.M."/>
            <person name="Saha S."/>
            <person name="Chowdhury M."/>
            <person name="Rahman A.H."/>
            <person name="Stear M."/>
            <person name="Miah G."/>
            <person name="Das G.B."/>
            <person name="Hossain M.M."/>
            <person name="Kumkum M."/>
            <person name="Islam M.S."/>
            <person name="Mollah A.M."/>
            <person name="Ahsan A."/>
            <person name="Tusar F."/>
            <person name="Khan M.K.I."/>
        </authorList>
    </citation>
    <scope>NUCLEOTIDE SEQUENCE [LARGE SCALE GENOMIC DNA]</scope>
</reference>
<dbReference type="InterPro" id="IPR036179">
    <property type="entry name" value="Ig-like_dom_sf"/>
</dbReference>
<evidence type="ECO:0000256" key="1">
    <source>
        <dbReference type="ARBA" id="ARBA00004479"/>
    </source>
</evidence>
<dbReference type="SMART" id="SM00408">
    <property type="entry name" value="IGc2"/>
    <property type="match status" value="2"/>
</dbReference>
<dbReference type="FunFam" id="2.60.40.10:FF:000896">
    <property type="entry name" value="kin of IRRE-like protein 2 isoform X2"/>
    <property type="match status" value="1"/>
</dbReference>
<dbReference type="SMART" id="SM00409">
    <property type="entry name" value="IG"/>
    <property type="match status" value="4"/>
</dbReference>
<evidence type="ECO:0000256" key="7">
    <source>
        <dbReference type="ARBA" id="ARBA00023319"/>
    </source>
</evidence>
<dbReference type="InterPro" id="IPR007110">
    <property type="entry name" value="Ig-like_dom"/>
</dbReference>
<feature type="domain" description="Ig-like" evidence="10">
    <location>
        <begin position="348"/>
        <end position="430"/>
    </location>
</feature>
<dbReference type="Pfam" id="PF08205">
    <property type="entry name" value="C2-set_2"/>
    <property type="match status" value="1"/>
</dbReference>
<keyword evidence="9" id="KW-0812">Transmembrane</keyword>
<keyword evidence="5" id="KW-1015">Disulfide bond</keyword>
<feature type="domain" description="Ig-like" evidence="10">
    <location>
        <begin position="163"/>
        <end position="258"/>
    </location>
</feature>
<dbReference type="GO" id="GO:0005886">
    <property type="term" value="C:plasma membrane"/>
    <property type="evidence" value="ECO:0007669"/>
    <property type="project" value="TreeGrafter"/>
</dbReference>